<dbReference type="EMBL" id="LT607756">
    <property type="protein sequence ID" value="SCG85000.1"/>
    <property type="molecule type" value="Genomic_DNA"/>
</dbReference>
<evidence type="ECO:0000313" key="1">
    <source>
        <dbReference type="EMBL" id="SCG85000.1"/>
    </source>
</evidence>
<organism evidence="1 2">
    <name type="scientific">Methanobacterium congolense</name>
    <dbReference type="NCBI Taxonomy" id="118062"/>
    <lineage>
        <taxon>Archaea</taxon>
        <taxon>Methanobacteriati</taxon>
        <taxon>Methanobacteriota</taxon>
        <taxon>Methanomada group</taxon>
        <taxon>Methanobacteria</taxon>
        <taxon>Methanobacteriales</taxon>
        <taxon>Methanobacteriaceae</taxon>
        <taxon>Methanobacterium</taxon>
    </lineage>
</organism>
<sequence length="140" mass="16153">MSKIPILKIKGDPETIRIIAKKGGDVSIQTINLKFIMANLWWDGAPELETFFNVMELTIKRALKEVHEFEKLTIDYTYRANDRLEDASEIVVEIDDVKADDVDVEVAGRFINLLGVDDRGFFKRLTSSRRRVEETVHKEI</sequence>
<proteinExistence type="predicted"/>
<keyword evidence="2" id="KW-1185">Reference proteome</keyword>
<dbReference type="RefSeq" id="WP_071906120.1">
    <property type="nucleotide sequence ID" value="NZ_LT607756.1"/>
</dbReference>
<dbReference type="AlphaFoldDB" id="A0A1D3L0L0"/>
<dbReference type="KEGG" id="mcub:MCBB_0421"/>
<dbReference type="Proteomes" id="UP000094707">
    <property type="component" value="Chromosome I"/>
</dbReference>
<evidence type="ECO:0000313" key="2">
    <source>
        <dbReference type="Proteomes" id="UP000094707"/>
    </source>
</evidence>
<dbReference type="GeneID" id="30411281"/>
<accession>A0A1D3L0L0</accession>
<dbReference type="OrthoDB" id="76868at2157"/>
<name>A0A1D3L0L0_9EURY</name>
<reference evidence="1 2" key="1">
    <citation type="submission" date="2016-08" db="EMBL/GenBank/DDBJ databases">
        <authorList>
            <person name="Seilhamer J.J."/>
        </authorList>
    </citation>
    <scope>NUCLEOTIDE SEQUENCE [LARGE SCALE GENOMIC DNA]</scope>
    <source>
        <strain evidence="1">Buetzberg</strain>
    </source>
</reference>
<protein>
    <submittedName>
        <fullName evidence="1">Uncharacterized protein</fullName>
    </submittedName>
</protein>
<gene>
    <name evidence="1" type="ORF">MCBB_0421</name>
</gene>
<dbReference type="STRING" id="118062.MCBB_0421"/>